<feature type="region of interest" description="Disordered" evidence="1">
    <location>
        <begin position="62"/>
        <end position="98"/>
    </location>
</feature>
<organism evidence="2 3">
    <name type="scientific">Erysiphe pulchra</name>
    <dbReference type="NCBI Taxonomy" id="225359"/>
    <lineage>
        <taxon>Eukaryota</taxon>
        <taxon>Fungi</taxon>
        <taxon>Dikarya</taxon>
        <taxon>Ascomycota</taxon>
        <taxon>Pezizomycotina</taxon>
        <taxon>Leotiomycetes</taxon>
        <taxon>Erysiphales</taxon>
        <taxon>Erysiphaceae</taxon>
        <taxon>Erysiphe</taxon>
    </lineage>
</organism>
<evidence type="ECO:0000313" key="2">
    <source>
        <dbReference type="EMBL" id="POS84509.1"/>
    </source>
</evidence>
<proteinExistence type="predicted"/>
<dbReference type="AlphaFoldDB" id="A0A2S4PR59"/>
<reference evidence="2 3" key="1">
    <citation type="submission" date="2017-10" db="EMBL/GenBank/DDBJ databases">
        <title>Development of genomic resources for the powdery mildew, Erysiphe pulchra.</title>
        <authorList>
            <person name="Wadl P.A."/>
            <person name="Mack B.M."/>
            <person name="Moore G."/>
            <person name="Beltz S.B."/>
        </authorList>
    </citation>
    <scope>NUCLEOTIDE SEQUENCE [LARGE SCALE GENOMIC DNA]</scope>
    <source>
        <strain evidence="2">Cflorida</strain>
    </source>
</reference>
<evidence type="ECO:0000256" key="1">
    <source>
        <dbReference type="SAM" id="MobiDB-lite"/>
    </source>
</evidence>
<name>A0A2S4PR59_9PEZI</name>
<protein>
    <submittedName>
        <fullName evidence="2">Uncharacterized protein</fullName>
    </submittedName>
</protein>
<dbReference type="OrthoDB" id="4499277at2759"/>
<sequence length="345" mass="39392">MLRNALDDRLITTLVGNHLLPEDDFDEWFSIVGHVAQQFEVVNGRNRRVKQPVPLEFQRCNAEKDESSRQSFHNEQQKTRKKNGRVGELDSSGDTIMGGINATRVAGEKQKRGRAKWKTPERIEQLKKEEKCFRPLAHSICRFNPDELIRKVGKLDAPAHSRTRELEVGRLEKSKDVDSMNTNPFLVNALLNDITMVQALVDNGCLCYGIIDESLVSQMDLPRILILPPIDSITYVSMDLDGWLVPKLWLHVVPESTHRMILGKKWLEDQDALIHSKNQQLELKKNGAWISSVRRWESDLSNIVKPQYTSVDTIALMIDEVPVCRASIEDISKALRGKPRLSIEE</sequence>
<keyword evidence="3" id="KW-1185">Reference proteome</keyword>
<dbReference type="Proteomes" id="UP000237438">
    <property type="component" value="Unassembled WGS sequence"/>
</dbReference>
<dbReference type="EMBL" id="PEDP01000980">
    <property type="protein sequence ID" value="POS84509.1"/>
    <property type="molecule type" value="Genomic_DNA"/>
</dbReference>
<gene>
    <name evidence="2" type="ORF">EPUL_002507</name>
</gene>
<evidence type="ECO:0000313" key="3">
    <source>
        <dbReference type="Proteomes" id="UP000237438"/>
    </source>
</evidence>
<accession>A0A2S4PR59</accession>
<comment type="caution">
    <text evidence="2">The sequence shown here is derived from an EMBL/GenBank/DDBJ whole genome shotgun (WGS) entry which is preliminary data.</text>
</comment>